<dbReference type="PROSITE" id="PS50043">
    <property type="entry name" value="HTH_LUXR_2"/>
    <property type="match status" value="1"/>
</dbReference>
<dbReference type="InterPro" id="IPR016032">
    <property type="entry name" value="Sig_transdc_resp-reg_C-effctor"/>
</dbReference>
<keyword evidence="3" id="KW-0238">DNA-binding</keyword>
<evidence type="ECO:0000256" key="4">
    <source>
        <dbReference type="ARBA" id="ARBA00023163"/>
    </source>
</evidence>
<dbReference type="Pfam" id="PF00072">
    <property type="entry name" value="Response_reg"/>
    <property type="match status" value="1"/>
</dbReference>
<evidence type="ECO:0000256" key="5">
    <source>
        <dbReference type="PROSITE-ProRule" id="PRU00169"/>
    </source>
</evidence>
<dbReference type="RefSeq" id="WP_024624657.1">
    <property type="nucleotide sequence ID" value="NZ_AYGX02000081.1"/>
</dbReference>
<dbReference type="PRINTS" id="PR00038">
    <property type="entry name" value="HTHLUXR"/>
</dbReference>
<dbReference type="GO" id="GO:0006355">
    <property type="term" value="P:regulation of DNA-templated transcription"/>
    <property type="evidence" value="ECO:0007669"/>
    <property type="project" value="InterPro"/>
</dbReference>
<feature type="domain" description="Response regulatory" evidence="7">
    <location>
        <begin position="3"/>
        <end position="118"/>
    </location>
</feature>
<evidence type="ECO:0000313" key="8">
    <source>
        <dbReference type="EMBL" id="KRO27355.1"/>
    </source>
</evidence>
<name>A0A0R2NRK0_9LACO</name>
<feature type="modified residue" description="4-aspartylphosphate" evidence="5">
    <location>
        <position position="54"/>
    </location>
</feature>
<evidence type="ECO:0000259" key="7">
    <source>
        <dbReference type="PROSITE" id="PS50110"/>
    </source>
</evidence>
<dbReference type="PROSITE" id="PS50110">
    <property type="entry name" value="RESPONSE_REGULATORY"/>
    <property type="match status" value="1"/>
</dbReference>
<dbReference type="InterPro" id="IPR058245">
    <property type="entry name" value="NreC/VraR/RcsB-like_REC"/>
</dbReference>
<dbReference type="InterPro" id="IPR011006">
    <property type="entry name" value="CheY-like_superfamily"/>
</dbReference>
<dbReference type="Pfam" id="PF00196">
    <property type="entry name" value="GerE"/>
    <property type="match status" value="1"/>
</dbReference>
<keyword evidence="2" id="KW-0805">Transcription regulation</keyword>
<dbReference type="SUPFAM" id="SSF46894">
    <property type="entry name" value="C-terminal effector domain of the bipartite response regulators"/>
    <property type="match status" value="1"/>
</dbReference>
<keyword evidence="1 5" id="KW-0597">Phosphoprotein</keyword>
<keyword evidence="9" id="KW-1185">Reference proteome</keyword>
<accession>A0A0R2NRK0</accession>
<dbReference type="InterPro" id="IPR001789">
    <property type="entry name" value="Sig_transdc_resp-reg_receiver"/>
</dbReference>
<evidence type="ECO:0000256" key="3">
    <source>
        <dbReference type="ARBA" id="ARBA00023125"/>
    </source>
</evidence>
<reference evidence="8 9" key="1">
    <citation type="journal article" date="2015" name="Genome Announc.">
        <title>Expanding the biotechnology potential of lactobacilli through comparative genomics of 213 strains and associated genera.</title>
        <authorList>
            <person name="Sun Z."/>
            <person name="Harris H.M."/>
            <person name="McCann A."/>
            <person name="Guo C."/>
            <person name="Argimon S."/>
            <person name="Zhang W."/>
            <person name="Yang X."/>
            <person name="Jeffery I.B."/>
            <person name="Cooney J.C."/>
            <person name="Kagawa T.F."/>
            <person name="Liu W."/>
            <person name="Song Y."/>
            <person name="Salvetti E."/>
            <person name="Wrobel A."/>
            <person name="Rasinkangas P."/>
            <person name="Parkhill J."/>
            <person name="Rea M.C."/>
            <person name="O'Sullivan O."/>
            <person name="Ritari J."/>
            <person name="Douillard F.P."/>
            <person name="Paul Ross R."/>
            <person name="Yang R."/>
            <person name="Briner A.E."/>
            <person name="Felis G.E."/>
            <person name="de Vos W.M."/>
            <person name="Barrangou R."/>
            <person name="Klaenhammer T.R."/>
            <person name="Caufield P.W."/>
            <person name="Cui Y."/>
            <person name="Zhang H."/>
            <person name="O'Toole P.W."/>
        </authorList>
    </citation>
    <scope>NUCLEOTIDE SEQUENCE [LARGE SCALE GENOMIC DNA]</scope>
    <source>
        <strain evidence="8 9">DSM 21115</strain>
    </source>
</reference>
<proteinExistence type="predicted"/>
<dbReference type="CDD" id="cd06170">
    <property type="entry name" value="LuxR_C_like"/>
    <property type="match status" value="1"/>
</dbReference>
<gene>
    <name evidence="8" type="ORF">DY78_GL000105</name>
</gene>
<dbReference type="CDD" id="cd17535">
    <property type="entry name" value="REC_NarL-like"/>
    <property type="match status" value="1"/>
</dbReference>
<dbReference type="EMBL" id="AYGX02000081">
    <property type="protein sequence ID" value="KRO27355.1"/>
    <property type="molecule type" value="Genomic_DNA"/>
</dbReference>
<dbReference type="Proteomes" id="UP000050920">
    <property type="component" value="Unassembled WGS sequence"/>
</dbReference>
<dbReference type="AlphaFoldDB" id="A0A0R2NRK0"/>
<dbReference type="GO" id="GO:0003677">
    <property type="term" value="F:DNA binding"/>
    <property type="evidence" value="ECO:0007669"/>
    <property type="project" value="UniProtKB-KW"/>
</dbReference>
<dbReference type="InterPro" id="IPR039420">
    <property type="entry name" value="WalR-like"/>
</dbReference>
<dbReference type="SMART" id="SM00448">
    <property type="entry name" value="REC"/>
    <property type="match status" value="1"/>
</dbReference>
<dbReference type="PANTHER" id="PTHR43214">
    <property type="entry name" value="TWO-COMPONENT RESPONSE REGULATOR"/>
    <property type="match status" value="1"/>
</dbReference>
<protein>
    <submittedName>
        <fullName evidence="8">Transcriptional regulatory protein DegU</fullName>
    </submittedName>
</protein>
<sequence length="212" mass="22953">MIKTLLVDDSQLITSGLQIILNNDADITVVGMFADAPAAIQYCQNQPVDVVLMDVRLPGMDGVTATKTLVQIPGLKVIILTTFDEDDYIVQGIQNGAAGYLLKTTPPDQIIAGIKAVDQQQSVLSAPVMTKAAQQLTRHPVTADLSALTAREQELTQLVAQGLTNKQISQTLFLSEGTVNNSLSTILHKLDLSHRTQLAIYYLTGQVHRDDC</sequence>
<dbReference type="PANTHER" id="PTHR43214:SF40">
    <property type="entry name" value="TRANSCRIPTIONAL REGULATORY PROTEIN LNRK"/>
    <property type="match status" value="1"/>
</dbReference>
<dbReference type="SUPFAM" id="SSF52172">
    <property type="entry name" value="CheY-like"/>
    <property type="match status" value="1"/>
</dbReference>
<comment type="caution">
    <text evidence="8">The sequence shown here is derived from an EMBL/GenBank/DDBJ whole genome shotgun (WGS) entry which is preliminary data.</text>
</comment>
<evidence type="ECO:0000259" key="6">
    <source>
        <dbReference type="PROSITE" id="PS50043"/>
    </source>
</evidence>
<dbReference type="Gene3D" id="3.40.50.2300">
    <property type="match status" value="1"/>
</dbReference>
<dbReference type="GO" id="GO:0000160">
    <property type="term" value="P:phosphorelay signal transduction system"/>
    <property type="evidence" value="ECO:0007669"/>
    <property type="project" value="InterPro"/>
</dbReference>
<evidence type="ECO:0000256" key="1">
    <source>
        <dbReference type="ARBA" id="ARBA00022553"/>
    </source>
</evidence>
<dbReference type="InterPro" id="IPR000792">
    <property type="entry name" value="Tscrpt_reg_LuxR_C"/>
</dbReference>
<evidence type="ECO:0000256" key="2">
    <source>
        <dbReference type="ARBA" id="ARBA00023015"/>
    </source>
</evidence>
<keyword evidence="4" id="KW-0804">Transcription</keyword>
<evidence type="ECO:0000313" key="9">
    <source>
        <dbReference type="Proteomes" id="UP000050920"/>
    </source>
</evidence>
<organism evidence="8 9">
    <name type="scientific">Lactiplantibacillus fabifermentans DSM 21115</name>
    <dbReference type="NCBI Taxonomy" id="1413187"/>
    <lineage>
        <taxon>Bacteria</taxon>
        <taxon>Bacillati</taxon>
        <taxon>Bacillota</taxon>
        <taxon>Bacilli</taxon>
        <taxon>Lactobacillales</taxon>
        <taxon>Lactobacillaceae</taxon>
        <taxon>Lactiplantibacillus</taxon>
    </lineage>
</organism>
<dbReference type="SMART" id="SM00421">
    <property type="entry name" value="HTH_LUXR"/>
    <property type="match status" value="1"/>
</dbReference>
<feature type="domain" description="HTH luxR-type" evidence="6">
    <location>
        <begin position="141"/>
        <end position="206"/>
    </location>
</feature>